<gene>
    <name evidence="3" type="ORF">ACRE_017890</name>
</gene>
<keyword evidence="2" id="KW-0812">Transmembrane</keyword>
<dbReference type="HOGENOM" id="CLU_731705_0_0_1"/>
<organism evidence="3 4">
    <name type="scientific">Hapsidospora chrysogenum (strain ATCC 11550 / CBS 779.69 / DSM 880 / IAM 14645 / JCM 23072 / IMI 49137)</name>
    <name type="common">Acremonium chrysogenum</name>
    <dbReference type="NCBI Taxonomy" id="857340"/>
    <lineage>
        <taxon>Eukaryota</taxon>
        <taxon>Fungi</taxon>
        <taxon>Dikarya</taxon>
        <taxon>Ascomycota</taxon>
        <taxon>Pezizomycotina</taxon>
        <taxon>Sordariomycetes</taxon>
        <taxon>Hypocreomycetidae</taxon>
        <taxon>Hypocreales</taxon>
        <taxon>Bionectriaceae</taxon>
        <taxon>Hapsidospora</taxon>
    </lineage>
</organism>
<reference evidence="4" key="1">
    <citation type="journal article" date="2014" name="Genome Announc.">
        <title>Genome sequence and annotation of Acremonium chrysogenum, producer of the beta-lactam antibiotic cephalosporin C.</title>
        <authorList>
            <person name="Terfehr D."/>
            <person name="Dahlmann T.A."/>
            <person name="Specht T."/>
            <person name="Zadra I."/>
            <person name="Kuernsteiner H."/>
            <person name="Kueck U."/>
        </authorList>
    </citation>
    <scope>NUCLEOTIDE SEQUENCE [LARGE SCALE GENOMIC DNA]</scope>
    <source>
        <strain evidence="4">ATCC 11550 / CBS 779.69 / DSM 880 / IAM 14645 / JCM 23072 / IMI 49137</strain>
    </source>
</reference>
<evidence type="ECO:0000256" key="2">
    <source>
        <dbReference type="SAM" id="Phobius"/>
    </source>
</evidence>
<sequence>MASVISLGPLTTTFTPPPECSSVNIYFDSVLGVVGNWGEECPTGAVPPGSTGIFASSCYPDGWAEPFTSNYRRVPDEFAAFSPGLHCPRGWKTACSVARTDDAGPNGADRTIWSVLEDGQTAIGCCPSRTFSLGDRVTGSTITDEECGITTATFTIKDKFINSYFYAPQMNLIQTSGDKASKTNEAGPESGSSDGNNLGQDEGTDGSGGLSKNAIIAIAICVPLVLIAVGIATFIVVRRKKRAAKKPQPTPPDLDRGATSKPELEGAWGAATNPAVTGSTGVAWTKPELYGAAPTTTSPWGPPSELRGSEAPGAYGGHVHEMRGSDYLPPELAAEGPPARG</sequence>
<keyword evidence="4" id="KW-1185">Reference proteome</keyword>
<dbReference type="EMBL" id="JPKY01000010">
    <property type="protein sequence ID" value="KFH47422.1"/>
    <property type="molecule type" value="Genomic_DNA"/>
</dbReference>
<dbReference type="AlphaFoldDB" id="A0A086TDJ0"/>
<feature type="region of interest" description="Disordered" evidence="1">
    <location>
        <begin position="293"/>
        <end position="341"/>
    </location>
</feature>
<feature type="transmembrane region" description="Helical" evidence="2">
    <location>
        <begin position="214"/>
        <end position="237"/>
    </location>
</feature>
<feature type="region of interest" description="Disordered" evidence="1">
    <location>
        <begin position="177"/>
        <end position="206"/>
    </location>
</feature>
<evidence type="ECO:0000313" key="4">
    <source>
        <dbReference type="Proteomes" id="UP000029964"/>
    </source>
</evidence>
<name>A0A086TDJ0_HAPC1</name>
<dbReference type="STRING" id="857340.A0A086TDJ0"/>
<proteinExistence type="predicted"/>
<feature type="region of interest" description="Disordered" evidence="1">
    <location>
        <begin position="240"/>
        <end position="261"/>
    </location>
</feature>
<feature type="compositionally biased region" description="Polar residues" evidence="1">
    <location>
        <begin position="190"/>
        <end position="199"/>
    </location>
</feature>
<evidence type="ECO:0000313" key="3">
    <source>
        <dbReference type="EMBL" id="KFH47422.1"/>
    </source>
</evidence>
<feature type="compositionally biased region" description="Low complexity" evidence="1">
    <location>
        <begin position="328"/>
        <end position="341"/>
    </location>
</feature>
<dbReference type="Proteomes" id="UP000029964">
    <property type="component" value="Unassembled WGS sequence"/>
</dbReference>
<dbReference type="OrthoDB" id="4891185at2759"/>
<keyword evidence="2" id="KW-0472">Membrane</keyword>
<evidence type="ECO:0000256" key="1">
    <source>
        <dbReference type="SAM" id="MobiDB-lite"/>
    </source>
</evidence>
<protein>
    <submittedName>
        <fullName evidence="3">Uncharacterized protein</fullName>
    </submittedName>
</protein>
<keyword evidence="2" id="KW-1133">Transmembrane helix</keyword>
<accession>A0A086TDJ0</accession>
<comment type="caution">
    <text evidence="3">The sequence shown here is derived from an EMBL/GenBank/DDBJ whole genome shotgun (WGS) entry which is preliminary data.</text>
</comment>